<dbReference type="InterPro" id="IPR000477">
    <property type="entry name" value="RT_dom"/>
</dbReference>
<protein>
    <recommendedName>
        <fullName evidence="2">Reverse transcriptase domain-containing protein</fullName>
    </recommendedName>
</protein>
<feature type="domain" description="Reverse transcriptase" evidence="2">
    <location>
        <begin position="1038"/>
        <end position="1304"/>
    </location>
</feature>
<gene>
    <name evidence="3" type="ORF">NCGR_LOCUS36450</name>
</gene>
<dbReference type="PANTHER" id="PTHR19446">
    <property type="entry name" value="REVERSE TRANSCRIPTASES"/>
    <property type="match status" value="1"/>
</dbReference>
<organism evidence="3 4">
    <name type="scientific">Miscanthus lutarioriparius</name>
    <dbReference type="NCBI Taxonomy" id="422564"/>
    <lineage>
        <taxon>Eukaryota</taxon>
        <taxon>Viridiplantae</taxon>
        <taxon>Streptophyta</taxon>
        <taxon>Embryophyta</taxon>
        <taxon>Tracheophyta</taxon>
        <taxon>Spermatophyta</taxon>
        <taxon>Magnoliopsida</taxon>
        <taxon>Liliopsida</taxon>
        <taxon>Poales</taxon>
        <taxon>Poaceae</taxon>
        <taxon>PACMAD clade</taxon>
        <taxon>Panicoideae</taxon>
        <taxon>Andropogonodae</taxon>
        <taxon>Andropogoneae</taxon>
        <taxon>Saccharinae</taxon>
        <taxon>Miscanthus</taxon>
    </lineage>
</organism>
<sequence length="1304" mass="149907">MASSLGNILLEGDQGDLDPPPWPHPPWLTTCPQPSAGSIRQRKGTLPSPPVRGIKRGAQVQARLVEDEEELVEFFGQLWVINSPPPRSRVPLASDATATFNPWNLFWIRKELVRSKKISPEDCFPVRSSVSRRTSGAEVGRRIRTLRCSSGIPWQRAGAGFGNRSRVDQFSNALPDRRHRGILPNHCRAGWIKGGGTNRIIPIPFHLPNLNLSINSGSNHSPSLSSGSNHLLNNHDNKLSGVLLKAEDRAIRSLNSLLSALIQVKTGQISLAELEQELSEIYCKEWPWQIRELEEGMFLMRFPPHKKVSDIKNYPSFNLRKDGVQVEVLEWIGDLKPYGELQEVWVQLRVYLLGGVIGRSLPKLLRDLVYWLMWIGQLCLKHSMRLGKELLLTMEMMGVMMGTIEKDKQPTLGDSSSFKTPAPSTKPSHTSGYKTCNVGIEILDVMQQDKMLLQHMSPLVLSAKDKLTNVGREIAESTSLVFQPAEQRVDTSLLGERLKPIEPIGGAIHCVDIGLINLEGCNNFDCWKTADEMMQRGSDCHIVGNRALHDMLDESQNSKWEEFRKLAKSVSDTAECSFLLKQMELEDFEAEEEGCEETEFMSLDMDITSQKVVNLDKETELVQDKGNMNKRKKQWGPTQRVDRPRRFPKDGKTVLQRAKELKEQKNLCKGENNEAVNHVIDCIRDKEIACRANFEDRSLEVNLPADLEEIKKESFEDSFLNYIHRDFAWQFFPAIGTTGGILVGFNNKKFDILAHQLKTYAISVMIKNCVDNFIWRFICVYGSAYEEGERKKPNMFRFEKWWLQQPDFKDLVKKVWNTECIFTDPLDIWQFKVRLLRKKVKGWAININAEIRKQKQNLLKEFDILDIKQETSILSLAERDRMDNIIRDLEAIWNMEEVKARQRSRDRCVKVGDRNTAYFQAIANQRNRKKRIECLEGEEGLLTDHESMIEHAMGFYKKFFAQEEDYGVKLDTNFWGEEDKVTVDENEFLEAPFTVEEIKDAVFSSYAEGAPGPDGFSFLFYQNFWDVIKKYFMNLVRAFENGELNMDRLNYAMITLVPKEPDARNLKKFRPISLLNCSFKFFGKAINNRLIKVVDILITNNQFAFIKGRFILESVVAADEIVHDIYRNKEKGIILKLDYEKAYDRVSWPFIEDMLCSRGFGSRWRGWIMRLVKGGSICVWVKDDNSSYFKSGKGLRQGDPLSPLLFNLVADVFTRMLLKASRYNLISGLLPQVTIGGIISLQYADDTLLFFENDVEKANNQKWILNCYEFMSGMRINYDKSDLLTIRLEEEEANCFAKFFCCKE</sequence>
<dbReference type="SUPFAM" id="SSF56672">
    <property type="entry name" value="DNA/RNA polymerases"/>
    <property type="match status" value="1"/>
</dbReference>
<dbReference type="EMBL" id="CAJGYO010000009">
    <property type="protein sequence ID" value="CAD6252803.1"/>
    <property type="molecule type" value="Genomic_DNA"/>
</dbReference>
<accession>A0A811Q3K4</accession>
<dbReference type="InterPro" id="IPR043502">
    <property type="entry name" value="DNA/RNA_pol_sf"/>
</dbReference>
<evidence type="ECO:0000259" key="2">
    <source>
        <dbReference type="PROSITE" id="PS50878"/>
    </source>
</evidence>
<feature type="region of interest" description="Disordered" evidence="1">
    <location>
        <begin position="628"/>
        <end position="647"/>
    </location>
</feature>
<name>A0A811Q3K4_9POAL</name>
<proteinExistence type="predicted"/>
<keyword evidence="4" id="KW-1185">Reference proteome</keyword>
<dbReference type="OrthoDB" id="695501at2759"/>
<dbReference type="CDD" id="cd01650">
    <property type="entry name" value="RT_nLTR_like"/>
    <property type="match status" value="1"/>
</dbReference>
<feature type="region of interest" description="Disordered" evidence="1">
    <location>
        <begin position="410"/>
        <end position="430"/>
    </location>
</feature>
<dbReference type="Proteomes" id="UP000604825">
    <property type="component" value="Unassembled WGS sequence"/>
</dbReference>
<comment type="caution">
    <text evidence="3">The sequence shown here is derived from an EMBL/GenBank/DDBJ whole genome shotgun (WGS) entry which is preliminary data.</text>
</comment>
<evidence type="ECO:0000256" key="1">
    <source>
        <dbReference type="SAM" id="MobiDB-lite"/>
    </source>
</evidence>
<feature type="region of interest" description="Disordered" evidence="1">
    <location>
        <begin position="33"/>
        <end position="53"/>
    </location>
</feature>
<evidence type="ECO:0000313" key="3">
    <source>
        <dbReference type="EMBL" id="CAD6252803.1"/>
    </source>
</evidence>
<evidence type="ECO:0000313" key="4">
    <source>
        <dbReference type="Proteomes" id="UP000604825"/>
    </source>
</evidence>
<dbReference type="Pfam" id="PF00078">
    <property type="entry name" value="RVT_1"/>
    <property type="match status" value="1"/>
</dbReference>
<feature type="compositionally biased region" description="Polar residues" evidence="1">
    <location>
        <begin position="412"/>
        <end position="430"/>
    </location>
</feature>
<dbReference type="PROSITE" id="PS50878">
    <property type="entry name" value="RT_POL"/>
    <property type="match status" value="1"/>
</dbReference>
<reference evidence="3" key="1">
    <citation type="submission" date="2020-10" db="EMBL/GenBank/DDBJ databases">
        <authorList>
            <person name="Han B."/>
            <person name="Lu T."/>
            <person name="Zhao Q."/>
            <person name="Huang X."/>
            <person name="Zhao Y."/>
        </authorList>
    </citation>
    <scope>NUCLEOTIDE SEQUENCE</scope>
</reference>